<evidence type="ECO:0000313" key="1">
    <source>
        <dbReference type="EMBL" id="KAG0525527.1"/>
    </source>
</evidence>
<evidence type="ECO:0000313" key="2">
    <source>
        <dbReference type="Proteomes" id="UP000807115"/>
    </source>
</evidence>
<proteinExistence type="predicted"/>
<dbReference type="AlphaFoldDB" id="A0A921QPN4"/>
<reference evidence="1" key="2">
    <citation type="submission" date="2020-10" db="EMBL/GenBank/DDBJ databases">
        <authorList>
            <person name="Cooper E.A."/>
            <person name="Brenton Z.W."/>
            <person name="Flinn B.S."/>
            <person name="Jenkins J."/>
            <person name="Shu S."/>
            <person name="Flowers D."/>
            <person name="Luo F."/>
            <person name="Wang Y."/>
            <person name="Xia P."/>
            <person name="Barry K."/>
            <person name="Daum C."/>
            <person name="Lipzen A."/>
            <person name="Yoshinaga Y."/>
            <person name="Schmutz J."/>
            <person name="Saski C."/>
            <person name="Vermerris W."/>
            <person name="Kresovich S."/>
        </authorList>
    </citation>
    <scope>NUCLEOTIDE SEQUENCE</scope>
</reference>
<name>A0A921QPN4_SORBI</name>
<comment type="caution">
    <text evidence="1">The sequence shown here is derived from an EMBL/GenBank/DDBJ whole genome shotgun (WGS) entry which is preliminary data.</text>
</comment>
<organism evidence="1 2">
    <name type="scientific">Sorghum bicolor</name>
    <name type="common">Sorghum</name>
    <name type="synonym">Sorghum vulgare</name>
    <dbReference type="NCBI Taxonomy" id="4558"/>
    <lineage>
        <taxon>Eukaryota</taxon>
        <taxon>Viridiplantae</taxon>
        <taxon>Streptophyta</taxon>
        <taxon>Embryophyta</taxon>
        <taxon>Tracheophyta</taxon>
        <taxon>Spermatophyta</taxon>
        <taxon>Magnoliopsida</taxon>
        <taxon>Liliopsida</taxon>
        <taxon>Poales</taxon>
        <taxon>Poaceae</taxon>
        <taxon>PACMAD clade</taxon>
        <taxon>Panicoideae</taxon>
        <taxon>Andropogonodae</taxon>
        <taxon>Andropogoneae</taxon>
        <taxon>Sorghinae</taxon>
        <taxon>Sorghum</taxon>
    </lineage>
</organism>
<sequence>MLELEPVPAPCCRSSYSSPPSTAARIPLLPLPPPSVPTGDASIATVEDLASPVDLAATPPSLPKAVAGPLPWRISSAAAKLVIPPDLDFTNGGASTQRQCSLLALFHGVPSPHPMDLAAPPPPCPSIWRRAAPGAVAAGLPSPGCSCGGFLISPDGIHLKELASGGSIPAEQFRALCWPHASSLS</sequence>
<gene>
    <name evidence="1" type="ORF">BDA96_06G064400</name>
</gene>
<protein>
    <submittedName>
        <fullName evidence="1">Uncharacterized protein</fullName>
    </submittedName>
</protein>
<dbReference type="EMBL" id="CM027685">
    <property type="protein sequence ID" value="KAG0525527.1"/>
    <property type="molecule type" value="Genomic_DNA"/>
</dbReference>
<accession>A0A921QPN4</accession>
<reference evidence="1" key="1">
    <citation type="journal article" date="2019" name="BMC Genomics">
        <title>A new reference genome for Sorghum bicolor reveals high levels of sequence similarity between sweet and grain genotypes: implications for the genetics of sugar metabolism.</title>
        <authorList>
            <person name="Cooper E.A."/>
            <person name="Brenton Z.W."/>
            <person name="Flinn B.S."/>
            <person name="Jenkins J."/>
            <person name="Shu S."/>
            <person name="Flowers D."/>
            <person name="Luo F."/>
            <person name="Wang Y."/>
            <person name="Xia P."/>
            <person name="Barry K."/>
            <person name="Daum C."/>
            <person name="Lipzen A."/>
            <person name="Yoshinaga Y."/>
            <person name="Schmutz J."/>
            <person name="Saski C."/>
            <person name="Vermerris W."/>
            <person name="Kresovich S."/>
        </authorList>
    </citation>
    <scope>NUCLEOTIDE SEQUENCE</scope>
</reference>
<dbReference type="Proteomes" id="UP000807115">
    <property type="component" value="Chromosome 6"/>
</dbReference>